<proteinExistence type="predicted"/>
<name>A0ACD0P191_9BASI</name>
<gene>
    <name evidence="1" type="ORF">IE53DRAFT_367764</name>
</gene>
<dbReference type="EMBL" id="KZ819817">
    <property type="protein sequence ID" value="PWN51786.1"/>
    <property type="molecule type" value="Genomic_DNA"/>
</dbReference>
<evidence type="ECO:0000313" key="1">
    <source>
        <dbReference type="EMBL" id="PWN51786.1"/>
    </source>
</evidence>
<reference evidence="1 2" key="1">
    <citation type="journal article" date="2018" name="Mol. Biol. Evol.">
        <title>Broad Genomic Sampling Reveals a Smut Pathogenic Ancestry of the Fungal Clade Ustilaginomycotina.</title>
        <authorList>
            <person name="Kijpornyongpan T."/>
            <person name="Mondo S.J."/>
            <person name="Barry K."/>
            <person name="Sandor L."/>
            <person name="Lee J."/>
            <person name="Lipzen A."/>
            <person name="Pangilinan J."/>
            <person name="LaButti K."/>
            <person name="Hainaut M."/>
            <person name="Henrissat B."/>
            <person name="Grigoriev I.V."/>
            <person name="Spatafora J.W."/>
            <person name="Aime M.C."/>
        </authorList>
    </citation>
    <scope>NUCLEOTIDE SEQUENCE [LARGE SCALE GENOMIC DNA]</scope>
    <source>
        <strain evidence="1 2">SA 807</strain>
    </source>
</reference>
<protein>
    <submittedName>
        <fullName evidence="1">Uncharacterized protein</fullName>
    </submittedName>
</protein>
<keyword evidence="2" id="KW-1185">Reference proteome</keyword>
<accession>A0ACD0P191</accession>
<sequence length="980" mass="107921">MPPHPFTPDQPLHFEQRRISQLSSVLVRNLSLHPNRDRALRSLELPSSRSKKRVSQESSVDDADLALELSRKSSRGKERSRRRSSSWARASGSDDGTSASEDDQSRRSRRRGASPGVLIDTKGKRRSSSIHRSSELETNDSPRPILKRNASAREGRLLSTNGLSPPSSLALPSDKQSLPFLSRSDSTRSIGSDGTVTGQSPASSERFRPGGRPRTQSSTSVSTVRSVRFDTQVSAIDPPRPGHALGSKFSTFSSPLFDRKDLKSIMQDRLLDCYVEIRPDGASAPGESAEPEAMEARPSGTRFYRTSISRAGLNHTWGSLQGPPICPERDLQFGGGSDKDIGKEKWEVPGINSSSLVVRIWARKGPLVPLSRIEKDDSNAFVSEGATSEETWKMVSSRLVDLRELERLDSDLSDPQNSFPPNTLIFGLSMGDCVTFAKSFKQQDQGLPDVPATTEAGREQRSEESQKGNRPRIAEQVVYYIVPNDAGWQGLPQSARGKEGGRLSPLQKRVVATESHGYASDPEAFPSRPDKVGKGTDRRRAFQTEKRLALELSMRETKMMKSYTLDQARSILKLQASINTVKTEIHMIEQRCNASMDNPDGRMKMSLMRNERKAVIKRLLEARRLEESDLEKVSKACEDKRNELKERRRKLEMARRALSRDESALEDLRFRNERTQRKTGILASKIHSRHVQLLRDLEAVYPIELVDASTLLFSIAGIPLPNGALTSNASDPETGDAREKSAKGSATVGDPNLPEGMTTRHTLDDDTVSSALGLVAQLVIFLSSYLGTSIHYPMATAGSRAVVQDGISLMSGPRAFPLYAKGVERYRYEYAVFLLNKNIEQLMNIHNVAVLDIRHTLPNLKNLIVTLSVAPPDRSSSTSKSGEATASNSRRDHVSEPTPLVEDAQETRETSAKELEDDFRLNAQVNSLPGAETASSSASVSTITKNGRVKSPLTSDLAIESISRALSFFGSGGRKAAHST</sequence>
<evidence type="ECO:0000313" key="2">
    <source>
        <dbReference type="Proteomes" id="UP000245626"/>
    </source>
</evidence>
<organism evidence="1 2">
    <name type="scientific">Violaceomyces palustris</name>
    <dbReference type="NCBI Taxonomy" id="1673888"/>
    <lineage>
        <taxon>Eukaryota</taxon>
        <taxon>Fungi</taxon>
        <taxon>Dikarya</taxon>
        <taxon>Basidiomycota</taxon>
        <taxon>Ustilaginomycotina</taxon>
        <taxon>Ustilaginomycetes</taxon>
        <taxon>Violaceomycetales</taxon>
        <taxon>Violaceomycetaceae</taxon>
        <taxon>Violaceomyces</taxon>
    </lineage>
</organism>
<dbReference type="Proteomes" id="UP000245626">
    <property type="component" value="Unassembled WGS sequence"/>
</dbReference>